<feature type="compositionally biased region" description="Basic and acidic residues" evidence="1">
    <location>
        <begin position="11"/>
        <end position="23"/>
    </location>
</feature>
<dbReference type="PANTHER" id="PTHR31066">
    <property type="entry name" value="OS05G0427100 PROTEIN-RELATED"/>
    <property type="match status" value="1"/>
</dbReference>
<name>A0A7J6WRD1_THATH</name>
<evidence type="ECO:0000259" key="2">
    <source>
        <dbReference type="SMART" id="SM00666"/>
    </source>
</evidence>
<dbReference type="CDD" id="cd06410">
    <property type="entry name" value="PB1_UP2"/>
    <property type="match status" value="1"/>
</dbReference>
<dbReference type="Gene3D" id="3.10.20.90">
    <property type="entry name" value="Phosphatidylinositol 3-kinase Catalytic Subunit, Chain A, domain 1"/>
    <property type="match status" value="1"/>
</dbReference>
<proteinExistence type="predicted"/>
<dbReference type="Proteomes" id="UP000554482">
    <property type="component" value="Unassembled WGS sequence"/>
</dbReference>
<dbReference type="InterPro" id="IPR000270">
    <property type="entry name" value="PB1_dom"/>
</dbReference>
<dbReference type="InterPro" id="IPR053198">
    <property type="entry name" value="Gynoecium_Dev_Regulator"/>
</dbReference>
<evidence type="ECO:0000256" key="1">
    <source>
        <dbReference type="SAM" id="MobiDB-lite"/>
    </source>
</evidence>
<dbReference type="FunFam" id="3.10.20.90:FF:000058">
    <property type="entry name" value="Octicosapeptide/phox/Bem1p domain kinase superfamily protein"/>
    <property type="match status" value="1"/>
</dbReference>
<protein>
    <submittedName>
        <fullName evidence="3">Octicosapeptide/phox/Bem1p family protein</fullName>
    </submittedName>
</protein>
<evidence type="ECO:0000313" key="4">
    <source>
        <dbReference type="Proteomes" id="UP000554482"/>
    </source>
</evidence>
<feature type="region of interest" description="Disordered" evidence="1">
    <location>
        <begin position="255"/>
        <end position="286"/>
    </location>
</feature>
<feature type="domain" description="PB1" evidence="2">
    <location>
        <begin position="50"/>
        <end position="142"/>
    </location>
</feature>
<accession>A0A7J6WRD1</accession>
<dbReference type="SUPFAM" id="SSF54277">
    <property type="entry name" value="CAD &amp; PB1 domains"/>
    <property type="match status" value="1"/>
</dbReference>
<reference evidence="3 4" key="1">
    <citation type="submission" date="2020-06" db="EMBL/GenBank/DDBJ databases">
        <title>Transcriptomic and genomic resources for Thalictrum thalictroides and T. hernandezii: Facilitating candidate gene discovery in an emerging model plant lineage.</title>
        <authorList>
            <person name="Arias T."/>
            <person name="Riano-Pachon D.M."/>
            <person name="Di Stilio V.S."/>
        </authorList>
    </citation>
    <scope>NUCLEOTIDE SEQUENCE [LARGE SCALE GENOMIC DNA]</scope>
    <source>
        <strain evidence="4">cv. WT478/WT964</strain>
        <tissue evidence="3">Leaves</tissue>
    </source>
</reference>
<dbReference type="AlphaFoldDB" id="A0A7J6WRD1"/>
<dbReference type="PANTHER" id="PTHR31066:SF85">
    <property type="entry name" value="OS02G0809100 PROTEIN"/>
    <property type="match status" value="1"/>
</dbReference>
<organism evidence="3 4">
    <name type="scientific">Thalictrum thalictroides</name>
    <name type="common">Rue-anemone</name>
    <name type="synonym">Anemone thalictroides</name>
    <dbReference type="NCBI Taxonomy" id="46969"/>
    <lineage>
        <taxon>Eukaryota</taxon>
        <taxon>Viridiplantae</taxon>
        <taxon>Streptophyta</taxon>
        <taxon>Embryophyta</taxon>
        <taxon>Tracheophyta</taxon>
        <taxon>Spermatophyta</taxon>
        <taxon>Magnoliopsida</taxon>
        <taxon>Ranunculales</taxon>
        <taxon>Ranunculaceae</taxon>
        <taxon>Thalictroideae</taxon>
        <taxon>Thalictrum</taxon>
    </lineage>
</organism>
<gene>
    <name evidence="3" type="ORF">FRX31_010488</name>
</gene>
<feature type="compositionally biased region" description="Polar residues" evidence="1">
    <location>
        <begin position="1"/>
        <end position="10"/>
    </location>
</feature>
<feature type="non-terminal residue" evidence="3">
    <location>
        <position position="1"/>
    </location>
</feature>
<dbReference type="EMBL" id="JABWDY010011304">
    <property type="protein sequence ID" value="KAF5199926.1"/>
    <property type="molecule type" value="Genomic_DNA"/>
</dbReference>
<evidence type="ECO:0000313" key="3">
    <source>
        <dbReference type="EMBL" id="KAF5199926.1"/>
    </source>
</evidence>
<dbReference type="SMART" id="SM00666">
    <property type="entry name" value="PB1"/>
    <property type="match status" value="1"/>
</dbReference>
<dbReference type="Pfam" id="PF00564">
    <property type="entry name" value="PB1"/>
    <property type="match status" value="1"/>
</dbReference>
<comment type="caution">
    <text evidence="3">The sequence shown here is derived from an EMBL/GenBank/DDBJ whole genome shotgun (WGS) entry which is preliminary data.</text>
</comment>
<feature type="region of interest" description="Disordered" evidence="1">
    <location>
        <begin position="1"/>
        <end position="32"/>
    </location>
</feature>
<keyword evidence="4" id="KW-1185">Reference proteome</keyword>
<dbReference type="OrthoDB" id="1938580at2759"/>
<sequence>MENYSYTSYPESHDSSPRSRDNESWDDQQPPSSYKVKFMCSYGGKIHPRPNDNQLAYVGGETKIFAVDRNIRFSTMISKLSTLYSGDYNEVCFKYQLPGEDLDALISVTNDEDLEHMMLEYDRLYRSGGSRPARLRLFLFPLNSSNQSSFSADDPKPNQQWFVDALNSVTGQVGHGGQGGYYGMQRVVPDVYREQPVYSMGPPPGQPQMQQAQPQMQKMMMGETGAGVGGGGYTTTQIGYDTTGRQVYYTTTATGAPSGGVVPSSYPTAVTTMPVDPRQSGPLNQE</sequence>